<accession>A0A066XU33</accession>
<dbReference type="eggNOG" id="KOG2866">
    <property type="taxonomic scope" value="Eukaryota"/>
</dbReference>
<evidence type="ECO:0000256" key="3">
    <source>
        <dbReference type="ARBA" id="ARBA00022763"/>
    </source>
</evidence>
<dbReference type="OrthoDB" id="361242at2759"/>
<evidence type="ECO:0000259" key="9">
    <source>
        <dbReference type="Pfam" id="PF08743"/>
    </source>
</evidence>
<dbReference type="Pfam" id="PF08743">
    <property type="entry name" value="Nse4_C"/>
    <property type="match status" value="1"/>
</dbReference>
<keyword evidence="5 7" id="KW-0234">DNA repair</keyword>
<evidence type="ECO:0000313" key="11">
    <source>
        <dbReference type="EMBL" id="KDN72387.1"/>
    </source>
</evidence>
<dbReference type="OMA" id="FMGINRT"/>
<dbReference type="Pfam" id="PF15412">
    <property type="entry name" value="Nse4-Nse3_bdg"/>
    <property type="match status" value="1"/>
</dbReference>
<feature type="region of interest" description="Disordered" evidence="8">
    <location>
        <begin position="1"/>
        <end position="84"/>
    </location>
</feature>
<dbReference type="InterPro" id="IPR027786">
    <property type="entry name" value="Nse4/EID"/>
</dbReference>
<feature type="compositionally biased region" description="Basic and acidic residues" evidence="8">
    <location>
        <begin position="30"/>
        <end position="42"/>
    </location>
</feature>
<comment type="subcellular location">
    <subcellularLocation>
        <location evidence="1 7">Nucleus</location>
    </subcellularLocation>
</comment>
<gene>
    <name evidence="11" type="ORF">CSUB01_00070</name>
</gene>
<feature type="domain" description="Nse4/EID protein Nse3/MAGE-binding" evidence="10">
    <location>
        <begin position="137"/>
        <end position="190"/>
    </location>
</feature>
<evidence type="ECO:0000256" key="7">
    <source>
        <dbReference type="RuleBase" id="RU365071"/>
    </source>
</evidence>
<dbReference type="PANTHER" id="PTHR16140">
    <property type="entry name" value="NON-STRUCTURAL MAINTENANCE OF CHROMOSOMES ELEMENT 4"/>
    <property type="match status" value="1"/>
</dbReference>
<evidence type="ECO:0000256" key="5">
    <source>
        <dbReference type="ARBA" id="ARBA00023204"/>
    </source>
</evidence>
<evidence type="ECO:0000313" key="12">
    <source>
        <dbReference type="Proteomes" id="UP000027238"/>
    </source>
</evidence>
<evidence type="ECO:0000256" key="6">
    <source>
        <dbReference type="ARBA" id="ARBA00023242"/>
    </source>
</evidence>
<dbReference type="GO" id="GO:0005634">
    <property type="term" value="C:nucleus"/>
    <property type="evidence" value="ECO:0007669"/>
    <property type="project" value="UniProtKB-SubCell"/>
</dbReference>
<dbReference type="EMBL" id="JMSE01000001">
    <property type="protein sequence ID" value="KDN72387.1"/>
    <property type="molecule type" value="Genomic_DNA"/>
</dbReference>
<comment type="similarity">
    <text evidence="2 7">Belongs to the NSE4 family.</text>
</comment>
<dbReference type="HOGENOM" id="CLU_041037_4_0_1"/>
<dbReference type="PANTHER" id="PTHR16140:SF0">
    <property type="entry name" value="NON-STRUCTURAL MAINTENANCE OF CHROMOSOMES ELEMENT 4"/>
    <property type="match status" value="1"/>
</dbReference>
<protein>
    <recommendedName>
        <fullName evidence="7">Non-structural maintenance of chromosomes element 4</fullName>
    </recommendedName>
</protein>
<feature type="domain" description="Non-structural maintenance of chromosome element 4 C-terminal" evidence="9">
    <location>
        <begin position="336"/>
        <end position="430"/>
    </location>
</feature>
<comment type="caution">
    <text evidence="11">The sequence shown here is derived from an EMBL/GenBank/DDBJ whole genome shotgun (WGS) entry which is preliminary data.</text>
</comment>
<evidence type="ECO:0000256" key="2">
    <source>
        <dbReference type="ARBA" id="ARBA00008997"/>
    </source>
</evidence>
<feature type="compositionally biased region" description="Low complexity" evidence="8">
    <location>
        <begin position="7"/>
        <end position="19"/>
    </location>
</feature>
<dbReference type="Proteomes" id="UP000027238">
    <property type="component" value="Unassembled WGS sequence"/>
</dbReference>
<keyword evidence="4 7" id="KW-0233">DNA recombination</keyword>
<dbReference type="GO" id="GO:0006281">
    <property type="term" value="P:DNA repair"/>
    <property type="evidence" value="ECO:0007669"/>
    <property type="project" value="UniProtKB-UniRule"/>
</dbReference>
<evidence type="ECO:0000256" key="4">
    <source>
        <dbReference type="ARBA" id="ARBA00023172"/>
    </source>
</evidence>
<proteinExistence type="inferred from homology"/>
<name>A0A066XU33_COLSU</name>
<keyword evidence="6 7" id="KW-0539">Nucleus</keyword>
<evidence type="ECO:0000256" key="8">
    <source>
        <dbReference type="SAM" id="MobiDB-lite"/>
    </source>
</evidence>
<keyword evidence="12" id="KW-1185">Reference proteome</keyword>
<organism evidence="11 12">
    <name type="scientific">Colletotrichum sublineola</name>
    <name type="common">Sorghum anthracnose fungus</name>
    <dbReference type="NCBI Taxonomy" id="1173701"/>
    <lineage>
        <taxon>Eukaryota</taxon>
        <taxon>Fungi</taxon>
        <taxon>Dikarya</taxon>
        <taxon>Ascomycota</taxon>
        <taxon>Pezizomycotina</taxon>
        <taxon>Sordariomycetes</taxon>
        <taxon>Hypocreomycetidae</taxon>
        <taxon>Glomerellales</taxon>
        <taxon>Glomerellaceae</taxon>
        <taxon>Colletotrichum</taxon>
        <taxon>Colletotrichum graminicola species complex</taxon>
    </lineage>
</organism>
<reference evidence="12" key="1">
    <citation type="journal article" date="2014" name="Genome Announc.">
        <title>Draft genome sequence of Colletotrichum sublineola, a destructive pathogen of cultivated sorghum.</title>
        <authorList>
            <person name="Baroncelli R."/>
            <person name="Sanz-Martin J.M."/>
            <person name="Rech G.E."/>
            <person name="Sukno S.A."/>
            <person name="Thon M.R."/>
        </authorList>
    </citation>
    <scope>NUCLEOTIDE SEQUENCE [LARGE SCALE GENOMIC DNA]</scope>
    <source>
        <strain evidence="12">TX430BB</strain>
    </source>
</reference>
<comment type="function">
    <text evidence="7">Component of the SMC5-SMC6 complex, that promotes sister chromatid alignment after DNA damage and facilitates double-stranded DNA breaks (DSBs) repair via homologous recombination between sister chromatids.</text>
</comment>
<dbReference type="InterPro" id="IPR014854">
    <property type="entry name" value="Nse4_C"/>
</dbReference>
<feature type="region of interest" description="Disordered" evidence="8">
    <location>
        <begin position="184"/>
        <end position="214"/>
    </location>
</feature>
<dbReference type="STRING" id="1173701.A0A066XU33"/>
<dbReference type="GO" id="GO:0006310">
    <property type="term" value="P:DNA recombination"/>
    <property type="evidence" value="ECO:0007669"/>
    <property type="project" value="UniProtKB-UniRule"/>
</dbReference>
<feature type="compositionally biased region" description="Acidic residues" evidence="8">
    <location>
        <begin position="71"/>
        <end position="81"/>
    </location>
</feature>
<comment type="subunit">
    <text evidence="7">Component of the SMC5-SMC6 complex.</text>
</comment>
<dbReference type="InterPro" id="IPR029225">
    <property type="entry name" value="Nse4_Nse3-bd"/>
</dbReference>
<evidence type="ECO:0000259" key="10">
    <source>
        <dbReference type="Pfam" id="PF15412"/>
    </source>
</evidence>
<keyword evidence="3 7" id="KW-0227">DNA damage</keyword>
<evidence type="ECO:0000256" key="1">
    <source>
        <dbReference type="ARBA" id="ARBA00004123"/>
    </source>
</evidence>
<dbReference type="AlphaFoldDB" id="A0A066XU33"/>
<sequence>MPARVDGSSSPSSGSSSEDGGSGSARGRIAIRDKGKGRDVSAGKRKRADTANGAHPARRRATRSVERGEDYDSDVYDPDQPMEERRAIQRKLRDLQKDIAENMEEYMMPGSTGLKDTLMMAQQVARGVKQTTEATIDSRLLVSAVDLSYRKTVRLMQGSSTEGVDVDEFISKCCTYMRQAGGIADDAAPELSSTQRRRRQTRGGSHDDEDEGNDEAFNWAHLGQFASLPNIRRPALPGFLLGPLSVEKKVRKISKRTAPFRPNNLAETRPEVLNVEDLAKKENDLTAICGKILKQLQSIQGEIQTKLYDIFEKSDMDEEEQVALMQRHGLRDTGGVDLLRFVVNPKSFGQTVENMFYVSFLIRDGKVKIEFDSDEYPSLSPIQADDIDEDGTAGRAAVKRETAKQQAIFSMDMQTWQDIIDTFEIREPMITHRIEAGSTQAPGARGWYS</sequence>
<dbReference type="GO" id="GO:0030915">
    <property type="term" value="C:Smc5-Smc6 complex"/>
    <property type="evidence" value="ECO:0007669"/>
    <property type="project" value="UniProtKB-UniRule"/>
</dbReference>